<reference evidence="12" key="1">
    <citation type="submission" date="2011-02" db="EMBL/GenBank/DDBJ databases">
        <title>The Genome Sequence of Capsaspora owczarzaki ATCC 30864.</title>
        <authorList>
            <person name="Russ C."/>
            <person name="Cuomo C."/>
            <person name="Burger G."/>
            <person name="Gray M.W."/>
            <person name="Holland P.W.H."/>
            <person name="King N."/>
            <person name="Lang F.B.F."/>
            <person name="Roger A.J."/>
            <person name="Ruiz-Trillo I."/>
            <person name="Young S.K."/>
            <person name="Zeng Q."/>
            <person name="Gargeya S."/>
            <person name="Alvarado L."/>
            <person name="Berlin A."/>
            <person name="Chapman S.B."/>
            <person name="Chen Z."/>
            <person name="Freedman E."/>
            <person name="Gellesch M."/>
            <person name="Goldberg J."/>
            <person name="Griggs A."/>
            <person name="Gujja S."/>
            <person name="Heilman E."/>
            <person name="Heiman D."/>
            <person name="Howarth C."/>
            <person name="Mehta T."/>
            <person name="Neiman D."/>
            <person name="Pearson M."/>
            <person name="Roberts A."/>
            <person name="Saif S."/>
            <person name="Shea T."/>
            <person name="Shenoy N."/>
            <person name="Sisk P."/>
            <person name="Stolte C."/>
            <person name="Sykes S."/>
            <person name="White J."/>
            <person name="Yandava C."/>
            <person name="Haas B."/>
            <person name="Nusbaum C."/>
            <person name="Birren B."/>
        </authorList>
    </citation>
    <scope>NUCLEOTIDE SEQUENCE</scope>
    <source>
        <strain evidence="12">ATCC 30864</strain>
    </source>
</reference>
<dbReference type="PANTHER" id="PTHR12763">
    <property type="match status" value="1"/>
</dbReference>
<organism evidence="11 12">
    <name type="scientific">Capsaspora owczarzaki (strain ATCC 30864)</name>
    <dbReference type="NCBI Taxonomy" id="595528"/>
    <lineage>
        <taxon>Eukaryota</taxon>
        <taxon>Filasterea</taxon>
        <taxon>Capsaspora</taxon>
    </lineage>
</organism>
<dbReference type="InterPro" id="IPR001623">
    <property type="entry name" value="DnaJ_domain"/>
</dbReference>
<dbReference type="Gene3D" id="1.10.287.110">
    <property type="entry name" value="DnaJ domain"/>
    <property type="match status" value="1"/>
</dbReference>
<dbReference type="SUPFAM" id="SSF46565">
    <property type="entry name" value="Chaperone J-domain"/>
    <property type="match status" value="1"/>
</dbReference>
<evidence type="ECO:0000256" key="4">
    <source>
        <dbReference type="ARBA" id="ARBA00022989"/>
    </source>
</evidence>
<dbReference type="InParanoid" id="A0A0D2VGW6"/>
<feature type="signal peptide" evidence="9">
    <location>
        <begin position="1"/>
        <end position="15"/>
    </location>
</feature>
<name>A0A0D2VGW6_CAPO3</name>
<dbReference type="SMART" id="SM00271">
    <property type="entry name" value="DnaJ"/>
    <property type="match status" value="1"/>
</dbReference>
<dbReference type="GO" id="GO:0001405">
    <property type="term" value="C:PAM complex, Tim23 associated import motor"/>
    <property type="evidence" value="ECO:0007669"/>
    <property type="project" value="TreeGrafter"/>
</dbReference>
<dbReference type="EMBL" id="KE346360">
    <property type="protein sequence ID" value="KJE89117.1"/>
    <property type="molecule type" value="Genomic_DNA"/>
</dbReference>
<gene>
    <name evidence="11" type="ORF">CAOG_000658</name>
</gene>
<evidence type="ECO:0000259" key="10">
    <source>
        <dbReference type="PROSITE" id="PS50076"/>
    </source>
</evidence>
<accession>A0A0D2VGW6</accession>
<feature type="domain" description="J" evidence="10">
    <location>
        <begin position="110"/>
        <end position="168"/>
    </location>
</feature>
<keyword evidence="9" id="KW-0732">Signal</keyword>
<dbReference type="CDD" id="cd06257">
    <property type="entry name" value="DnaJ"/>
    <property type="match status" value="1"/>
</dbReference>
<sequence length="168" mass="17036">MVLIGTALAAVGVAARAVIRASRPIAQQAAASAALPGNAPSRANTTAGANGGSAGDKAAANDAAKSAAGATAGPNGGAPTSQGFFGNLFNNLTQKRYDKGGFEPVMTRREAASILNVGVNAPKEKIKEAHKRVMAINHPDRGGSPYIAAKINEAKDLLESKKQMSSDR</sequence>
<comment type="similarity">
    <text evidence="7">Belongs to the TIM14 family.</text>
</comment>
<feature type="region of interest" description="Disordered" evidence="8">
    <location>
        <begin position="33"/>
        <end position="58"/>
    </location>
</feature>
<evidence type="ECO:0000256" key="2">
    <source>
        <dbReference type="ARBA" id="ARBA00022692"/>
    </source>
</evidence>
<keyword evidence="5" id="KW-0496">Mitochondrion</keyword>
<evidence type="ECO:0000256" key="6">
    <source>
        <dbReference type="ARBA" id="ARBA00023136"/>
    </source>
</evidence>
<evidence type="ECO:0000256" key="8">
    <source>
        <dbReference type="SAM" id="MobiDB-lite"/>
    </source>
</evidence>
<dbReference type="GO" id="GO:0001671">
    <property type="term" value="F:ATPase activator activity"/>
    <property type="evidence" value="ECO:0007669"/>
    <property type="project" value="TreeGrafter"/>
</dbReference>
<dbReference type="PhylomeDB" id="A0A0D2VGW6"/>
<evidence type="ECO:0000313" key="11">
    <source>
        <dbReference type="EMBL" id="KJE89117.1"/>
    </source>
</evidence>
<keyword evidence="6" id="KW-0472">Membrane</keyword>
<evidence type="ECO:0000256" key="1">
    <source>
        <dbReference type="ARBA" id="ARBA00004434"/>
    </source>
</evidence>
<evidence type="ECO:0000313" key="12">
    <source>
        <dbReference type="Proteomes" id="UP000008743"/>
    </source>
</evidence>
<evidence type="ECO:0000256" key="5">
    <source>
        <dbReference type="ARBA" id="ARBA00023128"/>
    </source>
</evidence>
<dbReference type="PANTHER" id="PTHR12763:SF28">
    <property type="entry name" value="GEO10507P1-RELATED"/>
    <property type="match status" value="1"/>
</dbReference>
<dbReference type="OrthoDB" id="240298at2759"/>
<keyword evidence="2" id="KW-0812">Transmembrane</keyword>
<dbReference type="STRING" id="595528.A0A0D2VGW6"/>
<keyword evidence="12" id="KW-1185">Reference proteome</keyword>
<keyword evidence="3" id="KW-0999">Mitochondrion inner membrane</keyword>
<evidence type="ECO:0000256" key="9">
    <source>
        <dbReference type="SAM" id="SignalP"/>
    </source>
</evidence>
<dbReference type="Proteomes" id="UP000008743">
    <property type="component" value="Unassembled WGS sequence"/>
</dbReference>
<keyword evidence="4" id="KW-1133">Transmembrane helix</keyword>
<evidence type="ECO:0000256" key="3">
    <source>
        <dbReference type="ARBA" id="ARBA00022792"/>
    </source>
</evidence>
<dbReference type="AlphaFoldDB" id="A0A0D2VGW6"/>
<dbReference type="PROSITE" id="PS50076">
    <property type="entry name" value="DNAJ_2"/>
    <property type="match status" value="1"/>
</dbReference>
<dbReference type="InterPro" id="IPR036869">
    <property type="entry name" value="J_dom_sf"/>
</dbReference>
<comment type="subcellular location">
    <subcellularLocation>
        <location evidence="1">Mitochondrion inner membrane</location>
        <topology evidence="1">Single-pass membrane protein</topology>
    </subcellularLocation>
</comment>
<dbReference type="eggNOG" id="KOG0723">
    <property type="taxonomic scope" value="Eukaryota"/>
</dbReference>
<dbReference type="GO" id="GO:0030150">
    <property type="term" value="P:protein import into mitochondrial matrix"/>
    <property type="evidence" value="ECO:0007669"/>
    <property type="project" value="TreeGrafter"/>
</dbReference>
<evidence type="ECO:0000256" key="7">
    <source>
        <dbReference type="ARBA" id="ARBA00038105"/>
    </source>
</evidence>
<proteinExistence type="inferred from homology"/>
<dbReference type="FunFam" id="1.10.287.110:FF:000001">
    <property type="entry name" value="Import inner membrane translocase subunit tim14"/>
    <property type="match status" value="1"/>
</dbReference>
<protein>
    <recommendedName>
        <fullName evidence="10">J domain-containing protein</fullName>
    </recommendedName>
</protein>
<feature type="chain" id="PRO_5012587961" description="J domain-containing protein" evidence="9">
    <location>
        <begin position="16"/>
        <end position="168"/>
    </location>
</feature>